<feature type="domain" description="Thioredoxin" evidence="3">
    <location>
        <begin position="15"/>
        <end position="151"/>
    </location>
</feature>
<evidence type="ECO:0000256" key="1">
    <source>
        <dbReference type="ARBA" id="ARBA00022729"/>
    </source>
</evidence>
<evidence type="ECO:0000259" key="3">
    <source>
        <dbReference type="PROSITE" id="PS51352"/>
    </source>
</evidence>
<keyword evidence="2" id="KW-0676">Redox-active center</keyword>
<dbReference type="Proteomes" id="UP000192277">
    <property type="component" value="Unassembled WGS sequence"/>
</dbReference>
<protein>
    <recommendedName>
        <fullName evidence="3">Thioredoxin domain-containing protein</fullName>
    </recommendedName>
</protein>
<gene>
    <name evidence="4" type="ORF">A4D02_09340</name>
</gene>
<name>A0ABX3NSH4_9BACT</name>
<dbReference type="InterPro" id="IPR017937">
    <property type="entry name" value="Thioredoxin_CS"/>
</dbReference>
<dbReference type="PANTHER" id="PTHR15337:SF11">
    <property type="entry name" value="THIOREDOXIN DOMAIN-CONTAINING PROTEIN"/>
    <property type="match status" value="1"/>
</dbReference>
<comment type="caution">
    <text evidence="4">The sequence shown here is derived from an EMBL/GenBank/DDBJ whole genome shotgun (WGS) entry which is preliminary data.</text>
</comment>
<dbReference type="PROSITE" id="PS00194">
    <property type="entry name" value="THIOREDOXIN_1"/>
    <property type="match status" value="1"/>
</dbReference>
<dbReference type="PROSITE" id="PS51352">
    <property type="entry name" value="THIOREDOXIN_2"/>
    <property type="match status" value="1"/>
</dbReference>
<reference evidence="4 5" key="1">
    <citation type="submission" date="2016-04" db="EMBL/GenBank/DDBJ databases">
        <authorList>
            <person name="Chen L."/>
            <person name="Zhuang W."/>
            <person name="Wang G."/>
        </authorList>
    </citation>
    <scope>NUCLEOTIDE SEQUENCE [LARGE SCALE GENOMIC DNA]</scope>
    <source>
        <strain evidence="5">GR20</strain>
    </source>
</reference>
<organism evidence="4 5">
    <name type="scientific">Niastella koreensis</name>
    <dbReference type="NCBI Taxonomy" id="354356"/>
    <lineage>
        <taxon>Bacteria</taxon>
        <taxon>Pseudomonadati</taxon>
        <taxon>Bacteroidota</taxon>
        <taxon>Chitinophagia</taxon>
        <taxon>Chitinophagales</taxon>
        <taxon>Chitinophagaceae</taxon>
        <taxon>Niastella</taxon>
    </lineage>
</organism>
<dbReference type="SUPFAM" id="SSF52833">
    <property type="entry name" value="Thioredoxin-like"/>
    <property type="match status" value="1"/>
</dbReference>
<dbReference type="Pfam" id="PF03190">
    <property type="entry name" value="Thioredox_DsbH"/>
    <property type="match status" value="1"/>
</dbReference>
<keyword evidence="5" id="KW-1185">Reference proteome</keyword>
<sequence length="457" mass="53736">MRKICWLYLLIIPIILHAQQVDSIRVNFESDLDWQQVLEKAKIENKHIFVDCYTTWCAPCRKMEAEVYSTDQVANYLNNNFISVKFQMDKTDKDNNNIKSHYKDVEYLSKQYTITGYPTFLFFSSDGKLVHQDLGYKSVPDFLILTKNASDPKRQYYTQVEEYKAGKKNYADMVELAIASRQNGNYEIAKKIAHDYKKNVIDTLSDNALLTRMNLVLFDNFYTLFFEEGTNGRLFKLFLNRGAEVDRIINKPDFSDFFISKMIEKEEIDDKIYKDGQPVKEEPRWKDMSRSITKKYGEKYAVSLVPMAKVQFYKRTKKWSEFAKLFESRIKEFPPRENSTVFSKSVGHPSANLGDAWVLNDFCWDLFRLCDDKNVLKKALVWTDIAIKLEFDPSLYLTFYDTKANLLYKMGRVNEAVQLEEKTIAIAIKRNLLAEFLIDEFKKSLDKMRKGEPTWRS</sequence>
<accession>A0ABX3NSH4</accession>
<evidence type="ECO:0000313" key="5">
    <source>
        <dbReference type="Proteomes" id="UP000192277"/>
    </source>
</evidence>
<dbReference type="InterPro" id="IPR004879">
    <property type="entry name" value="Ssp411-like_TRX"/>
</dbReference>
<dbReference type="PANTHER" id="PTHR15337">
    <property type="entry name" value="ANTERIOR GRADIENT PROTEIN-RELATED"/>
    <property type="match status" value="1"/>
</dbReference>
<evidence type="ECO:0000313" key="4">
    <source>
        <dbReference type="EMBL" id="OQP44977.1"/>
    </source>
</evidence>
<keyword evidence="1" id="KW-0732">Signal</keyword>
<dbReference type="Gene3D" id="3.40.30.10">
    <property type="entry name" value="Glutaredoxin"/>
    <property type="match status" value="1"/>
</dbReference>
<dbReference type="EMBL" id="LWBO01000023">
    <property type="protein sequence ID" value="OQP44977.1"/>
    <property type="molecule type" value="Genomic_DNA"/>
</dbReference>
<evidence type="ECO:0000256" key="2">
    <source>
        <dbReference type="ARBA" id="ARBA00023284"/>
    </source>
</evidence>
<dbReference type="InterPro" id="IPR036249">
    <property type="entry name" value="Thioredoxin-like_sf"/>
</dbReference>
<dbReference type="InterPro" id="IPR013766">
    <property type="entry name" value="Thioredoxin_domain"/>
</dbReference>
<dbReference type="InterPro" id="IPR051099">
    <property type="entry name" value="AGR/TXD"/>
</dbReference>
<proteinExistence type="predicted"/>